<keyword evidence="5 8" id="KW-1133">Transmembrane helix</keyword>
<feature type="transmembrane region" description="Helical" evidence="8">
    <location>
        <begin position="365"/>
        <end position="386"/>
    </location>
</feature>
<dbReference type="Pfam" id="PF01757">
    <property type="entry name" value="Acyl_transf_3"/>
    <property type="match status" value="1"/>
</dbReference>
<comment type="caution">
    <text evidence="10">The sequence shown here is derived from an EMBL/GenBank/DDBJ whole genome shotgun (WGS) entry which is preliminary data.</text>
</comment>
<dbReference type="PANTHER" id="PTHR40074">
    <property type="entry name" value="O-ACETYLTRANSFERASE WECH"/>
    <property type="match status" value="1"/>
</dbReference>
<dbReference type="GO" id="GO:0016413">
    <property type="term" value="F:O-acetyltransferase activity"/>
    <property type="evidence" value="ECO:0007669"/>
    <property type="project" value="TreeGrafter"/>
</dbReference>
<evidence type="ECO:0000256" key="1">
    <source>
        <dbReference type="ARBA" id="ARBA00004651"/>
    </source>
</evidence>
<feature type="transmembrane region" description="Helical" evidence="8">
    <location>
        <begin position="441"/>
        <end position="461"/>
    </location>
</feature>
<accession>A0A4S2GX62</accession>
<sequence>MDHEGVRIRDQIGRRRQRHQRDPGEAAGKRQAEGPVVHEDRKQCGKHGDDRKDAYRKGQLRQHGVDLLADGSVRRPGLESGIERLGIDLPEFGNAQIVEPAQHERGRSGEGEAEDDARKDAPLAPDQDGRYPPIDQRGPGQEQDRDDLPGQAAGREADPGQKLDHTDPEPARQDQDADRGEYVVEIVEEGQHLVGRVGRACGKRALFIAGCVGALGPIAGPRVVGFPGHRLSPSTRNLGRGPPAPQCKSRRGAGGLARTPVSCEPGDVPPSPGAPVTQDRQPGFIAHLHAFRGVAIVNIVAVHAGSLAVYDFGGGTAGDPALRAIAALNEALFHDSTLYFALISGLLFSAVLKDRGWARFFEGKLKYVLAPYAVMSLVFTLFHWHWSQDFEVFGEGPLAFVQAGARHILLGTAMGQFWYIPVLAVLFALTPLVSALLSRSWGIWAVGALGLAPLLVTRTGAELSVQNAVYFLGAYAGGMALGRDYATVSAGMSRIWPLLALLAGVTSALLVWMVWNGTGLAGPVRLQESVFYLQKAALAGLFLAGLKAIEPRVPRVLDTLAGHAFAIYFLHLFVLYAIGHVARLVIDPPLGPLAAIALMAGLLAGSLAICVAISAGARAVLGKRARMILGS</sequence>
<feature type="transmembrane region" description="Helical" evidence="8">
    <location>
        <begin position="406"/>
        <end position="429"/>
    </location>
</feature>
<feature type="transmembrane region" description="Helical" evidence="8">
    <location>
        <begin position="594"/>
        <end position="621"/>
    </location>
</feature>
<feature type="domain" description="Acyltransferase 3" evidence="9">
    <location>
        <begin position="288"/>
        <end position="613"/>
    </location>
</feature>
<evidence type="ECO:0000256" key="4">
    <source>
        <dbReference type="ARBA" id="ARBA00022692"/>
    </source>
</evidence>
<dbReference type="GO" id="GO:0005886">
    <property type="term" value="C:plasma membrane"/>
    <property type="evidence" value="ECO:0007669"/>
    <property type="project" value="UniProtKB-SubCell"/>
</dbReference>
<comment type="similarity">
    <text evidence="2">Belongs to the acyltransferase 3 family.</text>
</comment>
<reference evidence="10 11" key="1">
    <citation type="journal article" date="2017" name="Int. J. Syst. Evol. Microbiol.">
        <title>Marinicauda algicola sp. nov., isolated from a marine red alga Rhodosorus marinus.</title>
        <authorList>
            <person name="Jeong S.E."/>
            <person name="Jeon S.H."/>
            <person name="Chun B.H."/>
            <person name="Kim D.W."/>
            <person name="Jeon C.O."/>
        </authorList>
    </citation>
    <scope>NUCLEOTIDE SEQUENCE [LARGE SCALE GENOMIC DNA]</scope>
    <source>
        <strain evidence="10 11">JCM 31718</strain>
    </source>
</reference>
<name>A0A4S2GX62_9PROT</name>
<comment type="subcellular location">
    <subcellularLocation>
        <location evidence="1">Cell membrane</location>
        <topology evidence="1">Multi-pass membrane protein</topology>
    </subcellularLocation>
</comment>
<feature type="transmembrane region" description="Helical" evidence="8">
    <location>
        <begin position="336"/>
        <end position="353"/>
    </location>
</feature>
<feature type="region of interest" description="Disordered" evidence="7">
    <location>
        <begin position="89"/>
        <end position="179"/>
    </location>
</feature>
<dbReference type="PANTHER" id="PTHR40074:SF2">
    <property type="entry name" value="O-ACETYLTRANSFERASE WECH"/>
    <property type="match status" value="1"/>
</dbReference>
<evidence type="ECO:0000259" key="9">
    <source>
        <dbReference type="Pfam" id="PF01757"/>
    </source>
</evidence>
<keyword evidence="4 8" id="KW-0812">Transmembrane</keyword>
<feature type="transmembrane region" description="Helical" evidence="8">
    <location>
        <begin position="530"/>
        <end position="549"/>
    </location>
</feature>
<feature type="compositionally biased region" description="Basic and acidic residues" evidence="7">
    <location>
        <begin position="101"/>
        <end position="121"/>
    </location>
</feature>
<dbReference type="GO" id="GO:0009246">
    <property type="term" value="P:enterobacterial common antigen biosynthetic process"/>
    <property type="evidence" value="ECO:0007669"/>
    <property type="project" value="TreeGrafter"/>
</dbReference>
<evidence type="ECO:0000256" key="8">
    <source>
        <dbReference type="SAM" id="Phobius"/>
    </source>
</evidence>
<organism evidence="10 11">
    <name type="scientific">Marinicauda algicola</name>
    <dbReference type="NCBI Taxonomy" id="2029849"/>
    <lineage>
        <taxon>Bacteria</taxon>
        <taxon>Pseudomonadati</taxon>
        <taxon>Pseudomonadota</taxon>
        <taxon>Alphaproteobacteria</taxon>
        <taxon>Maricaulales</taxon>
        <taxon>Maricaulaceae</taxon>
        <taxon>Marinicauda</taxon>
    </lineage>
</organism>
<feature type="compositionally biased region" description="Basic and acidic residues" evidence="7">
    <location>
        <begin position="155"/>
        <end position="179"/>
    </location>
</feature>
<evidence type="ECO:0000256" key="6">
    <source>
        <dbReference type="ARBA" id="ARBA00023136"/>
    </source>
</evidence>
<gene>
    <name evidence="10" type="ORF">E5163_15355</name>
</gene>
<dbReference type="EMBL" id="SRXW01000006">
    <property type="protein sequence ID" value="TGY87441.1"/>
    <property type="molecule type" value="Genomic_DNA"/>
</dbReference>
<evidence type="ECO:0000256" key="7">
    <source>
        <dbReference type="SAM" id="MobiDB-lite"/>
    </source>
</evidence>
<protein>
    <submittedName>
        <fullName evidence="10">Acyltransferase</fullName>
    </submittedName>
</protein>
<feature type="region of interest" description="Disordered" evidence="7">
    <location>
        <begin position="231"/>
        <end position="276"/>
    </location>
</feature>
<keyword evidence="10" id="KW-0012">Acyltransferase</keyword>
<evidence type="ECO:0000256" key="2">
    <source>
        <dbReference type="ARBA" id="ARBA00007400"/>
    </source>
</evidence>
<evidence type="ECO:0000256" key="3">
    <source>
        <dbReference type="ARBA" id="ARBA00022475"/>
    </source>
</evidence>
<feature type="compositionally biased region" description="Basic and acidic residues" evidence="7">
    <location>
        <begin position="1"/>
        <end position="13"/>
    </location>
</feature>
<feature type="transmembrane region" description="Helical" evidence="8">
    <location>
        <begin position="561"/>
        <end position="582"/>
    </location>
</feature>
<feature type="transmembrane region" description="Helical" evidence="8">
    <location>
        <begin position="495"/>
        <end position="515"/>
    </location>
</feature>
<dbReference type="InterPro" id="IPR002656">
    <property type="entry name" value="Acyl_transf_3_dom"/>
</dbReference>
<feature type="transmembrane region" description="Helical" evidence="8">
    <location>
        <begin position="467"/>
        <end position="483"/>
    </location>
</feature>
<dbReference type="AlphaFoldDB" id="A0A4S2GX62"/>
<keyword evidence="6 8" id="KW-0472">Membrane</keyword>
<evidence type="ECO:0000313" key="10">
    <source>
        <dbReference type="EMBL" id="TGY87441.1"/>
    </source>
</evidence>
<feature type="compositionally biased region" description="Basic and acidic residues" evidence="7">
    <location>
        <begin position="20"/>
        <end position="56"/>
    </location>
</feature>
<proteinExistence type="inferred from homology"/>
<feature type="region of interest" description="Disordered" evidence="7">
    <location>
        <begin position="1"/>
        <end position="76"/>
    </location>
</feature>
<keyword evidence="3" id="KW-1003">Cell membrane</keyword>
<evidence type="ECO:0000256" key="5">
    <source>
        <dbReference type="ARBA" id="ARBA00022989"/>
    </source>
</evidence>
<dbReference type="Proteomes" id="UP000308054">
    <property type="component" value="Unassembled WGS sequence"/>
</dbReference>
<keyword evidence="10" id="KW-0808">Transferase</keyword>
<evidence type="ECO:0000313" key="11">
    <source>
        <dbReference type="Proteomes" id="UP000308054"/>
    </source>
</evidence>
<keyword evidence="11" id="KW-1185">Reference proteome</keyword>